<name>A0A0D5MCB9_ENTFC</name>
<accession>A0A0D5MCB9</accession>
<keyword evidence="3" id="KW-0614">Plasmid</keyword>
<dbReference type="AlphaFoldDB" id="A0A0D5MCB9"/>
<reference evidence="3" key="1">
    <citation type="journal article" date="2015" name="J. Antimicrob. Chemother.">
        <title>Vancomycin-resistant Enterococcus faecium harbouring vanN in Canada: a case and complete sequence of pEfm12493 harbouring the vanN operon.</title>
        <authorList>
            <person name="Boyd D.A."/>
            <person name="Levesque S."/>
            <person name="Picard A.C."/>
            <person name="Golding G.R."/>
        </authorList>
    </citation>
    <scope>NUCLEOTIDE SEQUENCE</scope>
    <source>
        <strain evidence="3">N12-493</strain>
        <plasmid evidence="3">pEfm12493</plasmid>
    </source>
</reference>
<keyword evidence="2" id="KW-0732">Signal</keyword>
<feature type="compositionally biased region" description="Basic and acidic residues" evidence="1">
    <location>
        <begin position="58"/>
        <end position="86"/>
    </location>
</feature>
<dbReference type="RefSeq" id="WP_172686669.1">
    <property type="nucleotide sequence ID" value="NZ_KP342511.1"/>
</dbReference>
<evidence type="ECO:0008006" key="4">
    <source>
        <dbReference type="Google" id="ProtNLM"/>
    </source>
</evidence>
<gene>
    <name evidence="3" type="ORF">pEfm12493_113</name>
</gene>
<protein>
    <recommendedName>
        <fullName evidence="4">WxL domain-containing protein</fullName>
    </recommendedName>
</protein>
<feature type="chain" id="PRO_5002295756" description="WxL domain-containing protein" evidence="2">
    <location>
        <begin position="27"/>
        <end position="950"/>
    </location>
</feature>
<evidence type="ECO:0000256" key="1">
    <source>
        <dbReference type="SAM" id="MobiDB-lite"/>
    </source>
</evidence>
<dbReference type="EMBL" id="KP342511">
    <property type="protein sequence ID" value="AJY53597.1"/>
    <property type="molecule type" value="Genomic_DNA"/>
</dbReference>
<sequence>MKKKWISSVILGSLFFQVGSPMISFAQETEDSIRSSESTTKRTTVSSESSTVSSTGTSEKESKQVSEETQESEKPGTSESSSKEELPAPPTVPLPTPQVREGETKDDPPLTLPNGYEAGTQADQVKRTVNGDTLALTWLPKNAPMLMYNGSKWSYSDSTLDMNLLINKSISLGTGGNSNGIFDKTKSLMRVFGHNENSLYQAFYFDDTNQNHFKMEVIQTFNEDHSADVTYTLHNLNEKALQIGLQEYAAMSSGSEVSPLNNMSGYTNRLGSGLRFSILPKDFSNWSATTDAPAFGPFTPKSVDGVGWETGLQNGDPAKPLKENTKVSGSYAYMNMKSVGKEVAPNASITFQQQVKYGPDQAPDMTLDQTDYAALEGEDVTINGEAWDEDTTKFKVSIVNKTTQAVISSQDMEKPFGEHQSFGLIIPAKKLVVGKNELIVRVSDQWGEKKETPITVTVTGNLPNGYEAGTQADQVTRTVNGDTLALTWLPGNLPMLTHNGKTWIYGDERSDMSLLVNKSYSLGVGDWSDGGVSGGIFSKTKSVMRVFGHNENSLYQAFYFDDINQNRFKMEVIQTFNEDHSADVTYTLHNLNEKTLQIGLQEYADLKVGSDKVPVTPINNFRGLSLQDGNGPRLSILPKDFENWSASGVSGSTNFGPYTPKTVDGKGWETGFQNGDPSRPLKENVAVSLGDSYLNMKSVGKEVAPNGNISFQQQLKYGQDQAPDMTLDQTDYSVSVGNEVTVNGEAWDEDTDAFKVVLADKATNTVIASQDFTNVVLGQKQPFKLMIPAEKLLLGKNEFIARVSDKWGEKKEVPVTVTVEESELSFTAPDVLDYKETKLTGTQQLVPRVDPNWKINVVNTKKVNWQVKAQATAVESSDNKTYKDALTFVDKDGEQHSLAELTLIAEGTPSDTAATIQWEEEQGILFVVNPTTMTADTYTGTLSLLLEQAP</sequence>
<feature type="compositionally biased region" description="Pro residues" evidence="1">
    <location>
        <begin position="87"/>
        <end position="96"/>
    </location>
</feature>
<feature type="signal peptide" evidence="2">
    <location>
        <begin position="1"/>
        <end position="26"/>
    </location>
</feature>
<organism evidence="3">
    <name type="scientific">Enterococcus faecium</name>
    <name type="common">Streptococcus faecium</name>
    <dbReference type="NCBI Taxonomy" id="1352"/>
    <lineage>
        <taxon>Bacteria</taxon>
        <taxon>Bacillati</taxon>
        <taxon>Bacillota</taxon>
        <taxon>Bacilli</taxon>
        <taxon>Lactobacillales</taxon>
        <taxon>Enterococcaceae</taxon>
        <taxon>Enterococcus</taxon>
    </lineage>
</organism>
<evidence type="ECO:0000313" key="3">
    <source>
        <dbReference type="EMBL" id="AJY53597.1"/>
    </source>
</evidence>
<geneLocation type="plasmid" evidence="3">
    <name>pEfm12493</name>
</geneLocation>
<feature type="compositionally biased region" description="Low complexity" evidence="1">
    <location>
        <begin position="35"/>
        <end position="57"/>
    </location>
</feature>
<feature type="region of interest" description="Disordered" evidence="1">
    <location>
        <begin position="28"/>
        <end position="123"/>
    </location>
</feature>
<proteinExistence type="predicted"/>
<evidence type="ECO:0000256" key="2">
    <source>
        <dbReference type="SAM" id="SignalP"/>
    </source>
</evidence>